<name>A0A1V5ZMM0_9BACT</name>
<protein>
    <submittedName>
        <fullName evidence="1">Uncharacterized protein</fullName>
    </submittedName>
</protein>
<reference evidence="1" key="1">
    <citation type="submission" date="2017-02" db="EMBL/GenBank/DDBJ databases">
        <title>Delving into the versatile metabolic prowess of the omnipresent phylum Bacteroidetes.</title>
        <authorList>
            <person name="Nobu M.K."/>
            <person name="Mei R."/>
            <person name="Narihiro T."/>
            <person name="Kuroda K."/>
            <person name="Liu W.-T."/>
        </authorList>
    </citation>
    <scope>NUCLEOTIDE SEQUENCE</scope>
    <source>
        <strain evidence="1">ADurb.Bin160</strain>
    </source>
</reference>
<sequence>MVVIFFFILKKCSSTSTEYTDFINSAIFDASIFAYKLASLFTFPVNTKPQSFSIFCKSH</sequence>
<accession>A0A1V5ZMM0</accession>
<comment type="caution">
    <text evidence="1">The sequence shown here is derived from an EMBL/GenBank/DDBJ whole genome shotgun (WGS) entry which is preliminary data.</text>
</comment>
<dbReference type="Proteomes" id="UP000485621">
    <property type="component" value="Unassembled WGS sequence"/>
</dbReference>
<organism evidence="1">
    <name type="scientific">candidate division CPR1 bacterium ADurb.Bin160</name>
    <dbReference type="NCBI Taxonomy" id="1852826"/>
    <lineage>
        <taxon>Bacteria</taxon>
        <taxon>candidate division CPR1</taxon>
    </lineage>
</organism>
<proteinExistence type="predicted"/>
<dbReference type="EMBL" id="MWDB01000018">
    <property type="protein sequence ID" value="OQB41361.1"/>
    <property type="molecule type" value="Genomic_DNA"/>
</dbReference>
<gene>
    <name evidence="1" type="ORF">BWY04_00865</name>
</gene>
<evidence type="ECO:0000313" key="1">
    <source>
        <dbReference type="EMBL" id="OQB41361.1"/>
    </source>
</evidence>
<dbReference type="AlphaFoldDB" id="A0A1V5ZMM0"/>